<dbReference type="AlphaFoldDB" id="X0VJX3"/>
<sequence length="109" mass="11979">MEKPAVDTETGTVYSEADKAKARTFFKRAEQAAASRHYDYAIELFINGLACWPEAVEDGHQKLRLVGVQRRNAGGKKPGMMEAVKTPMTGKDPLKAMLNAELLLAKDPS</sequence>
<organism evidence="1">
    <name type="scientific">marine sediment metagenome</name>
    <dbReference type="NCBI Taxonomy" id="412755"/>
    <lineage>
        <taxon>unclassified sequences</taxon>
        <taxon>metagenomes</taxon>
        <taxon>ecological metagenomes</taxon>
    </lineage>
</organism>
<protein>
    <submittedName>
        <fullName evidence="1">Uncharacterized protein</fullName>
    </submittedName>
</protein>
<reference evidence="1" key="1">
    <citation type="journal article" date="2014" name="Front. Microbiol.">
        <title>High frequency of phylogenetically diverse reductive dehalogenase-homologous genes in deep subseafloor sedimentary metagenomes.</title>
        <authorList>
            <person name="Kawai M."/>
            <person name="Futagami T."/>
            <person name="Toyoda A."/>
            <person name="Takaki Y."/>
            <person name="Nishi S."/>
            <person name="Hori S."/>
            <person name="Arai W."/>
            <person name="Tsubouchi T."/>
            <person name="Morono Y."/>
            <person name="Uchiyama I."/>
            <person name="Ito T."/>
            <person name="Fujiyama A."/>
            <person name="Inagaki F."/>
            <person name="Takami H."/>
        </authorList>
    </citation>
    <scope>NUCLEOTIDE SEQUENCE</scope>
    <source>
        <strain evidence="1">Expedition CK06-06</strain>
    </source>
</reference>
<comment type="caution">
    <text evidence="1">The sequence shown here is derived from an EMBL/GenBank/DDBJ whole genome shotgun (WGS) entry which is preliminary data.</text>
</comment>
<feature type="non-terminal residue" evidence="1">
    <location>
        <position position="109"/>
    </location>
</feature>
<name>X0VJX3_9ZZZZ</name>
<proteinExistence type="predicted"/>
<evidence type="ECO:0000313" key="1">
    <source>
        <dbReference type="EMBL" id="GAG18535.1"/>
    </source>
</evidence>
<accession>X0VJX3</accession>
<dbReference type="EMBL" id="BARS01036756">
    <property type="protein sequence ID" value="GAG18535.1"/>
    <property type="molecule type" value="Genomic_DNA"/>
</dbReference>
<gene>
    <name evidence="1" type="ORF">S01H1_56445</name>
</gene>